<dbReference type="EMBL" id="BLRU01000589">
    <property type="protein sequence ID" value="GFP20657.1"/>
    <property type="molecule type" value="Genomic_DNA"/>
</dbReference>
<sequence length="191" mass="21755">LILVSSLANIPNALLGLTLPEIIGNLCEPGRDIAGLKRALDEFQARAWYLEHNREGKWLFKNVKNMIAELHSLVESYDHEAVKTTTLKTFLAEQFKPIVGDCYQSLLVFPPIDEITLFADKVSLILFEPYTGVGLHPSLERFYNDALYKNRVMFLSGGRDTMNRLYEAAKQLKAIERIIANMRDEKVPEDN</sequence>
<organism evidence="1 2">
    <name type="scientific">Candidatus Hakubella thermalkaliphila</name>
    <dbReference type="NCBI Taxonomy" id="2754717"/>
    <lineage>
        <taxon>Bacteria</taxon>
        <taxon>Bacillati</taxon>
        <taxon>Actinomycetota</taxon>
        <taxon>Actinomycetota incertae sedis</taxon>
        <taxon>Candidatus Hakubellales</taxon>
        <taxon>Candidatus Hakubellaceae</taxon>
        <taxon>Candidatus Hakubella</taxon>
    </lineage>
</organism>
<dbReference type="Proteomes" id="UP000574717">
    <property type="component" value="Unassembled WGS sequence"/>
</dbReference>
<feature type="non-terminal residue" evidence="1">
    <location>
        <position position="191"/>
    </location>
</feature>
<proteinExistence type="predicted"/>
<dbReference type="AlphaFoldDB" id="A0A6V8NKQ0"/>
<evidence type="ECO:0000313" key="2">
    <source>
        <dbReference type="Proteomes" id="UP000574717"/>
    </source>
</evidence>
<name>A0A6V8NKQ0_9ACTN</name>
<feature type="non-terminal residue" evidence="1">
    <location>
        <position position="1"/>
    </location>
</feature>
<evidence type="ECO:0000313" key="1">
    <source>
        <dbReference type="EMBL" id="GFP20657.1"/>
    </source>
</evidence>
<comment type="caution">
    <text evidence="1">The sequence shown here is derived from an EMBL/GenBank/DDBJ whole genome shotgun (WGS) entry which is preliminary data.</text>
</comment>
<accession>A0A6V8NKQ0</accession>
<gene>
    <name evidence="1" type="ORF">HKBW3S03_02160</name>
</gene>
<protein>
    <submittedName>
        <fullName evidence="1">Uncharacterized protein</fullName>
    </submittedName>
</protein>
<reference evidence="1 2" key="1">
    <citation type="journal article" date="2020" name="Front. Microbiol.">
        <title>Single-cell genomics of novel Actinobacteria with the Wood-Ljungdahl pathway discovered in a serpentinizing system.</title>
        <authorList>
            <person name="Merino N."/>
            <person name="Kawai M."/>
            <person name="Boyd E.S."/>
            <person name="Colman D.R."/>
            <person name="McGlynn S.E."/>
            <person name="Nealson K.H."/>
            <person name="Kurokawa K."/>
            <person name="Hongoh Y."/>
        </authorList>
    </citation>
    <scope>NUCLEOTIDE SEQUENCE [LARGE SCALE GENOMIC DNA]</scope>
    <source>
        <strain evidence="1 2">S03</strain>
    </source>
</reference>